<evidence type="ECO:0000256" key="10">
    <source>
        <dbReference type="SAM" id="MobiDB-lite"/>
    </source>
</evidence>
<dbReference type="PANTHER" id="PTHR10740:SF12">
    <property type="entry name" value="AMPHIREGULIN"/>
    <property type="match status" value="1"/>
</dbReference>
<dbReference type="InterPro" id="IPR000742">
    <property type="entry name" value="EGF"/>
</dbReference>
<feature type="compositionally biased region" description="Basic residues" evidence="10">
    <location>
        <begin position="153"/>
        <end position="169"/>
    </location>
</feature>
<dbReference type="GO" id="GO:0005154">
    <property type="term" value="F:epidermal growth factor receptor binding"/>
    <property type="evidence" value="ECO:0007669"/>
    <property type="project" value="TreeGrafter"/>
</dbReference>
<keyword evidence="3 11" id="KW-0812">Transmembrane</keyword>
<evidence type="ECO:0000256" key="3">
    <source>
        <dbReference type="ARBA" id="ARBA00022692"/>
    </source>
</evidence>
<keyword evidence="2 9" id="KW-0245">EGF-like domain</keyword>
<evidence type="ECO:0000256" key="11">
    <source>
        <dbReference type="SAM" id="Phobius"/>
    </source>
</evidence>
<dbReference type="GO" id="GO:0005615">
    <property type="term" value="C:extracellular space"/>
    <property type="evidence" value="ECO:0007669"/>
    <property type="project" value="TreeGrafter"/>
</dbReference>
<feature type="disulfide bond" evidence="9">
    <location>
        <begin position="200"/>
        <end position="209"/>
    </location>
</feature>
<comment type="caution">
    <text evidence="9">Lacks conserved residue(s) required for the propagation of feature annotation.</text>
</comment>
<keyword evidence="4" id="KW-0732">Signal</keyword>
<evidence type="ECO:0000259" key="12">
    <source>
        <dbReference type="PROSITE" id="PS50026"/>
    </source>
</evidence>
<dbReference type="Gene3D" id="2.10.25.10">
    <property type="entry name" value="Laminin"/>
    <property type="match status" value="1"/>
</dbReference>
<evidence type="ECO:0000313" key="13">
    <source>
        <dbReference type="EMBL" id="KAK9396770.1"/>
    </source>
</evidence>
<dbReference type="EMBL" id="JAOTOJ010000008">
    <property type="protein sequence ID" value="KAK9396770.1"/>
    <property type="molecule type" value="Genomic_DNA"/>
</dbReference>
<keyword evidence="6" id="KW-0339">Growth factor</keyword>
<dbReference type="GO" id="GO:0016020">
    <property type="term" value="C:membrane"/>
    <property type="evidence" value="ECO:0007669"/>
    <property type="project" value="UniProtKB-SubCell"/>
</dbReference>
<comment type="caution">
    <text evidence="13">The sequence shown here is derived from an EMBL/GenBank/DDBJ whole genome shotgun (WGS) entry which is preliminary data.</text>
</comment>
<sequence length="280" mass="31493">MTHPTAFHLAAAGPPPRLARSLRHTQLGAKEVLLNRFSALFAHSLLGKLVPEDAPFPSMRAPLFLLLLLPLLQSPVFQHASGSELNVRKDEQSMPNFNTFNISSTDQLSSGVEAEETKDNVKEVRESQFLVNDAGREKPPIKNPANLDGGKKNPNKPKRKGHEKKTKRKIKTPCEGKYKGFCVHGECRYIEQFLIPVCTCHPDYFGERCVEQFLKTKRTNNETSVLKIEVVVASVFFAVVSFAIIIIIITEQVRKKCTNYNEIEERRNLKKENGIPSSNV</sequence>
<feature type="region of interest" description="Disordered" evidence="10">
    <location>
        <begin position="108"/>
        <end position="169"/>
    </location>
</feature>
<dbReference type="PANTHER" id="PTHR10740">
    <property type="entry name" value="TRANSFORMING GROWTH FACTOR ALPHA"/>
    <property type="match status" value="1"/>
</dbReference>
<keyword evidence="5 11" id="KW-1133">Transmembrane helix</keyword>
<dbReference type="PROSITE" id="PS50026">
    <property type="entry name" value="EGF_3"/>
    <property type="match status" value="1"/>
</dbReference>
<dbReference type="GO" id="GO:0008083">
    <property type="term" value="F:growth factor activity"/>
    <property type="evidence" value="ECO:0007669"/>
    <property type="project" value="UniProtKB-KW"/>
</dbReference>
<name>A0AAW1B3L5_CROAD</name>
<evidence type="ECO:0000256" key="1">
    <source>
        <dbReference type="ARBA" id="ARBA00004167"/>
    </source>
</evidence>
<evidence type="ECO:0000313" key="14">
    <source>
        <dbReference type="Proteomes" id="UP001474421"/>
    </source>
</evidence>
<dbReference type="AlphaFoldDB" id="A0AAW1B3L5"/>
<protein>
    <submittedName>
        <fullName evidence="13">Amphiregulin</fullName>
    </submittedName>
</protein>
<gene>
    <name evidence="13" type="ORF">NXF25_020131</name>
</gene>
<evidence type="ECO:0000256" key="8">
    <source>
        <dbReference type="ARBA" id="ARBA00023157"/>
    </source>
</evidence>
<evidence type="ECO:0000256" key="4">
    <source>
        <dbReference type="ARBA" id="ARBA00022729"/>
    </source>
</evidence>
<organism evidence="13 14">
    <name type="scientific">Crotalus adamanteus</name>
    <name type="common">Eastern diamondback rattlesnake</name>
    <dbReference type="NCBI Taxonomy" id="8729"/>
    <lineage>
        <taxon>Eukaryota</taxon>
        <taxon>Metazoa</taxon>
        <taxon>Chordata</taxon>
        <taxon>Craniata</taxon>
        <taxon>Vertebrata</taxon>
        <taxon>Euteleostomi</taxon>
        <taxon>Lepidosauria</taxon>
        <taxon>Squamata</taxon>
        <taxon>Bifurcata</taxon>
        <taxon>Unidentata</taxon>
        <taxon>Episquamata</taxon>
        <taxon>Toxicofera</taxon>
        <taxon>Serpentes</taxon>
        <taxon>Colubroidea</taxon>
        <taxon>Viperidae</taxon>
        <taxon>Crotalinae</taxon>
        <taxon>Crotalus</taxon>
    </lineage>
</organism>
<dbReference type="GO" id="GO:0007173">
    <property type="term" value="P:epidermal growth factor receptor signaling pathway"/>
    <property type="evidence" value="ECO:0007669"/>
    <property type="project" value="TreeGrafter"/>
</dbReference>
<evidence type="ECO:0000256" key="9">
    <source>
        <dbReference type="PROSITE-ProRule" id="PRU00076"/>
    </source>
</evidence>
<dbReference type="Proteomes" id="UP001474421">
    <property type="component" value="Unassembled WGS sequence"/>
</dbReference>
<dbReference type="GO" id="GO:0008284">
    <property type="term" value="P:positive regulation of cell population proliferation"/>
    <property type="evidence" value="ECO:0007669"/>
    <property type="project" value="TreeGrafter"/>
</dbReference>
<dbReference type="FunFam" id="2.10.25.10:FF:000158">
    <property type="entry name" value="proheparin-binding EGF-like growth factor"/>
    <property type="match status" value="1"/>
</dbReference>
<evidence type="ECO:0000256" key="7">
    <source>
        <dbReference type="ARBA" id="ARBA00023136"/>
    </source>
</evidence>
<evidence type="ECO:0000256" key="6">
    <source>
        <dbReference type="ARBA" id="ARBA00023030"/>
    </source>
</evidence>
<feature type="transmembrane region" description="Helical" evidence="11">
    <location>
        <begin position="230"/>
        <end position="249"/>
    </location>
</feature>
<dbReference type="SUPFAM" id="SSF57196">
    <property type="entry name" value="EGF/Laminin"/>
    <property type="match status" value="1"/>
</dbReference>
<comment type="subcellular location">
    <subcellularLocation>
        <location evidence="1">Membrane</location>
        <topology evidence="1">Single-pass membrane protein</topology>
    </subcellularLocation>
</comment>
<dbReference type="PROSITE" id="PS00022">
    <property type="entry name" value="EGF_1"/>
    <property type="match status" value="1"/>
</dbReference>
<feature type="domain" description="EGF-like" evidence="12">
    <location>
        <begin position="170"/>
        <end position="210"/>
    </location>
</feature>
<proteinExistence type="predicted"/>
<feature type="compositionally biased region" description="Basic and acidic residues" evidence="10">
    <location>
        <begin position="115"/>
        <end position="126"/>
    </location>
</feature>
<evidence type="ECO:0000256" key="5">
    <source>
        <dbReference type="ARBA" id="ARBA00022989"/>
    </source>
</evidence>
<accession>A0AAW1B3L5</accession>
<keyword evidence="14" id="KW-1185">Reference proteome</keyword>
<keyword evidence="8 9" id="KW-1015">Disulfide bond</keyword>
<reference evidence="13 14" key="1">
    <citation type="journal article" date="2024" name="Proc. Natl. Acad. Sci. U.S.A.">
        <title>The genetic regulatory architecture and epigenomic basis for age-related changes in rattlesnake venom.</title>
        <authorList>
            <person name="Hogan M.P."/>
            <person name="Holding M.L."/>
            <person name="Nystrom G.S."/>
            <person name="Colston T.J."/>
            <person name="Bartlett D.A."/>
            <person name="Mason A.J."/>
            <person name="Ellsworth S.A."/>
            <person name="Rautsaw R.M."/>
            <person name="Lawrence K.C."/>
            <person name="Strickland J.L."/>
            <person name="He B."/>
            <person name="Fraser P."/>
            <person name="Margres M.J."/>
            <person name="Gilbert D.M."/>
            <person name="Gibbs H.L."/>
            <person name="Parkinson C.L."/>
            <person name="Rokyta D.R."/>
        </authorList>
    </citation>
    <scope>NUCLEOTIDE SEQUENCE [LARGE SCALE GENOMIC DNA]</scope>
    <source>
        <strain evidence="13">DRR0105</strain>
    </source>
</reference>
<keyword evidence="7 11" id="KW-0472">Membrane</keyword>
<evidence type="ECO:0000256" key="2">
    <source>
        <dbReference type="ARBA" id="ARBA00022536"/>
    </source>
</evidence>